<keyword evidence="3" id="KW-0274">FAD</keyword>
<feature type="transmembrane region" description="Helical" evidence="6">
    <location>
        <begin position="50"/>
        <end position="71"/>
    </location>
</feature>
<dbReference type="RefSeq" id="WP_168050705.1">
    <property type="nucleotide sequence ID" value="NZ_JAATJR010000004.1"/>
</dbReference>
<dbReference type="InterPro" id="IPR052206">
    <property type="entry name" value="Retinol_saturase"/>
</dbReference>
<keyword evidence="6" id="KW-0812">Transmembrane</keyword>
<dbReference type="EMBL" id="JAAVTX010000004">
    <property type="protein sequence ID" value="NKE46201.1"/>
    <property type="molecule type" value="Genomic_DNA"/>
</dbReference>
<dbReference type="Gene3D" id="3.50.50.60">
    <property type="entry name" value="FAD/NAD(P)-binding domain"/>
    <property type="match status" value="2"/>
</dbReference>
<feature type="transmembrane region" description="Helical" evidence="6">
    <location>
        <begin position="15"/>
        <end position="38"/>
    </location>
</feature>
<sequence>MMSFLRAHLGMVPMLAYLPLAGLGWPVAGAAVGLVLALMRAAWLARQGRWLVFELALLGALALLLPLHLAGTPLPRGAAPAVLFGALALGATASLLLGRPWTAEFSAADYQGTTGTLLFGQVNRLISGLWAGLFAWLALSALLGVPAWLHWGPTALGAAASILGPRLLVRRGLRAMLRDPDAATWPAPALLGAAAPVRVIGAGLGGLTAAALLADAGVPVEVHEQHDLPGGFAHTWPRRARGRDPETGAPLLFRFDSGVHDISGWQVGGPLRAVFDRLGIADAVEMRRLDHRHWDHGAVFDVPRDPIAHAEALAARHPADAAGLRRFFAETREVFDAMYSTGKERGGIPGTPATPEALLAFARAHPLAAAWMSRPWAEFVARHLNTEAARRQVSALTGYITDRPESLTVAQMVPLFGYTFHGGHYPTGGSGRLAEALVGAIRARGGQVHLRQAVCRVLTEGGRASAIVLREADGRDATLPASAVVLNGDPLAAARHLLPPGAMTGRLAAARPACSAFAVHLGLRGGLDMPPIVQAHTRLGALHMVAPSVVDPSAAPPGHATLELLALLPQAETSPWLPPQDGHPPALEAWRRGQAYGARKAALGDALVARAAEVIPDLAERIVFRSDASPVTFRRYAWTTDGAIYGVDRRLPAKQPLPGLVLAGAATHGAGVEAVVISGALAAEALLPGLLATAGQKREAIPA</sequence>
<protein>
    <submittedName>
        <fullName evidence="8">NAD(P)/FAD-dependent oxidoreductase</fullName>
    </submittedName>
</protein>
<dbReference type="PANTHER" id="PTHR46091">
    <property type="entry name" value="BLR7054 PROTEIN"/>
    <property type="match status" value="1"/>
</dbReference>
<feature type="transmembrane region" description="Helical" evidence="6">
    <location>
        <begin position="125"/>
        <end position="145"/>
    </location>
</feature>
<dbReference type="SUPFAM" id="SSF51905">
    <property type="entry name" value="FAD/NAD(P)-binding domain"/>
    <property type="match status" value="1"/>
</dbReference>
<evidence type="ECO:0000256" key="1">
    <source>
        <dbReference type="ARBA" id="ARBA00022630"/>
    </source>
</evidence>
<accession>A0ABX1F1L1</accession>
<keyword evidence="6" id="KW-0472">Membrane</keyword>
<feature type="domain" description="Amine oxidase" evidence="7">
    <location>
        <begin position="204"/>
        <end position="687"/>
    </location>
</feature>
<feature type="transmembrane region" description="Helical" evidence="6">
    <location>
        <begin position="77"/>
        <end position="97"/>
    </location>
</feature>
<dbReference type="InterPro" id="IPR036188">
    <property type="entry name" value="FAD/NAD-bd_sf"/>
</dbReference>
<keyword evidence="1" id="KW-0285">Flavoprotein</keyword>
<dbReference type="Pfam" id="PF01593">
    <property type="entry name" value="Amino_oxidase"/>
    <property type="match status" value="1"/>
</dbReference>
<dbReference type="InterPro" id="IPR002937">
    <property type="entry name" value="Amino_oxidase"/>
</dbReference>
<evidence type="ECO:0000313" key="8">
    <source>
        <dbReference type="EMBL" id="NKE46201.1"/>
    </source>
</evidence>
<keyword evidence="5" id="KW-0520">NAD</keyword>
<evidence type="ECO:0000256" key="6">
    <source>
        <dbReference type="SAM" id="Phobius"/>
    </source>
</evidence>
<evidence type="ECO:0000256" key="5">
    <source>
        <dbReference type="ARBA" id="ARBA00023027"/>
    </source>
</evidence>
<proteinExistence type="predicted"/>
<dbReference type="PANTHER" id="PTHR46091:SF3">
    <property type="entry name" value="AMINE OXIDASE DOMAIN-CONTAINING PROTEIN"/>
    <property type="match status" value="1"/>
</dbReference>
<keyword evidence="9" id="KW-1185">Reference proteome</keyword>
<reference evidence="8 9" key="1">
    <citation type="submission" date="2020-03" db="EMBL/GenBank/DDBJ databases">
        <title>Roseomonas selenitidurans sp. nov. isolated from soil.</title>
        <authorList>
            <person name="Liu H."/>
        </authorList>
    </citation>
    <scope>NUCLEOTIDE SEQUENCE [LARGE SCALE GENOMIC DNA]</scope>
    <source>
        <strain evidence="8 9">JCM 15073</strain>
    </source>
</reference>
<dbReference type="Proteomes" id="UP000765160">
    <property type="component" value="Unassembled WGS sequence"/>
</dbReference>
<keyword evidence="6" id="KW-1133">Transmembrane helix</keyword>
<organism evidence="8 9">
    <name type="scientific">Falsiroseomonas frigidaquae</name>
    <dbReference type="NCBI Taxonomy" id="487318"/>
    <lineage>
        <taxon>Bacteria</taxon>
        <taxon>Pseudomonadati</taxon>
        <taxon>Pseudomonadota</taxon>
        <taxon>Alphaproteobacteria</taxon>
        <taxon>Acetobacterales</taxon>
        <taxon>Roseomonadaceae</taxon>
        <taxon>Falsiroseomonas</taxon>
    </lineage>
</organism>
<evidence type="ECO:0000256" key="3">
    <source>
        <dbReference type="ARBA" id="ARBA00022827"/>
    </source>
</evidence>
<keyword evidence="4" id="KW-0521">NADP</keyword>
<evidence type="ECO:0000313" key="9">
    <source>
        <dbReference type="Proteomes" id="UP000765160"/>
    </source>
</evidence>
<name>A0ABX1F1L1_9PROT</name>
<gene>
    <name evidence="8" type="ORF">HB662_15550</name>
</gene>
<evidence type="ECO:0000256" key="2">
    <source>
        <dbReference type="ARBA" id="ARBA00022729"/>
    </source>
</evidence>
<comment type="caution">
    <text evidence="8">The sequence shown here is derived from an EMBL/GenBank/DDBJ whole genome shotgun (WGS) entry which is preliminary data.</text>
</comment>
<keyword evidence="2" id="KW-0732">Signal</keyword>
<evidence type="ECO:0000256" key="4">
    <source>
        <dbReference type="ARBA" id="ARBA00022857"/>
    </source>
</evidence>
<evidence type="ECO:0000259" key="7">
    <source>
        <dbReference type="Pfam" id="PF01593"/>
    </source>
</evidence>